<feature type="transmembrane region" description="Helical" evidence="7">
    <location>
        <begin position="15"/>
        <end position="38"/>
    </location>
</feature>
<keyword evidence="3" id="KW-1003">Cell membrane</keyword>
<keyword evidence="6 7" id="KW-0472">Membrane</keyword>
<dbReference type="InterPro" id="IPR000515">
    <property type="entry name" value="MetI-like"/>
</dbReference>
<comment type="caution">
    <text evidence="9">The sequence shown here is derived from an EMBL/GenBank/DDBJ whole genome shotgun (WGS) entry which is preliminary data.</text>
</comment>
<evidence type="ECO:0000256" key="7">
    <source>
        <dbReference type="RuleBase" id="RU363032"/>
    </source>
</evidence>
<dbReference type="Proteomes" id="UP001500121">
    <property type="component" value="Unassembled WGS sequence"/>
</dbReference>
<evidence type="ECO:0000256" key="3">
    <source>
        <dbReference type="ARBA" id="ARBA00022475"/>
    </source>
</evidence>
<dbReference type="PROSITE" id="PS50928">
    <property type="entry name" value="ABC_TM1"/>
    <property type="match status" value="1"/>
</dbReference>
<organism evidence="9 10">
    <name type="scientific">Amnibacterium soli</name>
    <dbReference type="NCBI Taxonomy" id="1282736"/>
    <lineage>
        <taxon>Bacteria</taxon>
        <taxon>Bacillati</taxon>
        <taxon>Actinomycetota</taxon>
        <taxon>Actinomycetes</taxon>
        <taxon>Micrococcales</taxon>
        <taxon>Microbacteriaceae</taxon>
        <taxon>Amnibacterium</taxon>
    </lineage>
</organism>
<protein>
    <submittedName>
        <fullName evidence="9">Carbohydrate ABC transporter permease</fullName>
    </submittedName>
</protein>
<keyword evidence="5 7" id="KW-1133">Transmembrane helix</keyword>
<reference evidence="10" key="1">
    <citation type="journal article" date="2019" name="Int. J. Syst. Evol. Microbiol.">
        <title>The Global Catalogue of Microorganisms (GCM) 10K type strain sequencing project: providing services to taxonomists for standard genome sequencing and annotation.</title>
        <authorList>
            <consortium name="The Broad Institute Genomics Platform"/>
            <consortium name="The Broad Institute Genome Sequencing Center for Infectious Disease"/>
            <person name="Wu L."/>
            <person name="Ma J."/>
        </authorList>
    </citation>
    <scope>NUCLEOTIDE SEQUENCE [LARGE SCALE GENOMIC DNA]</scope>
    <source>
        <strain evidence="10">JCM 19015</strain>
    </source>
</reference>
<keyword evidence="4 7" id="KW-0812">Transmembrane</keyword>
<proteinExistence type="inferred from homology"/>
<evidence type="ECO:0000256" key="5">
    <source>
        <dbReference type="ARBA" id="ARBA00022989"/>
    </source>
</evidence>
<evidence type="ECO:0000313" key="9">
    <source>
        <dbReference type="EMBL" id="GAA4746977.1"/>
    </source>
</evidence>
<keyword evidence="10" id="KW-1185">Reference proteome</keyword>
<dbReference type="Pfam" id="PF00528">
    <property type="entry name" value="BPD_transp_1"/>
    <property type="match status" value="1"/>
</dbReference>
<dbReference type="EMBL" id="BAABLP010000004">
    <property type="protein sequence ID" value="GAA4746977.1"/>
    <property type="molecule type" value="Genomic_DNA"/>
</dbReference>
<evidence type="ECO:0000259" key="8">
    <source>
        <dbReference type="PROSITE" id="PS50928"/>
    </source>
</evidence>
<dbReference type="PANTHER" id="PTHR43744:SF12">
    <property type="entry name" value="ABC TRANSPORTER PERMEASE PROTEIN MG189-RELATED"/>
    <property type="match status" value="1"/>
</dbReference>
<evidence type="ECO:0000256" key="4">
    <source>
        <dbReference type="ARBA" id="ARBA00022692"/>
    </source>
</evidence>
<feature type="transmembrane region" description="Helical" evidence="7">
    <location>
        <begin position="236"/>
        <end position="261"/>
    </location>
</feature>
<name>A0ABP8Z5I0_9MICO</name>
<dbReference type="Gene3D" id="1.10.3720.10">
    <property type="entry name" value="MetI-like"/>
    <property type="match status" value="1"/>
</dbReference>
<dbReference type="PANTHER" id="PTHR43744">
    <property type="entry name" value="ABC TRANSPORTER PERMEASE PROTEIN MG189-RELATED-RELATED"/>
    <property type="match status" value="1"/>
</dbReference>
<evidence type="ECO:0000256" key="6">
    <source>
        <dbReference type="ARBA" id="ARBA00023136"/>
    </source>
</evidence>
<comment type="similarity">
    <text evidence="7">Belongs to the binding-protein-dependent transport system permease family.</text>
</comment>
<gene>
    <name evidence="9" type="ORF">GCM10025783_18820</name>
</gene>
<sequence length="276" mass="30074">MSSVTTVRAGLPGRIILILLMIVTIVPFVSVLLTALHASGTYPSGVDLPETLHWENFVQAFQVADMGALLFSSAIIVLAVVPISMLISTMAGFALGHLRVPGHRIAFLAFVLGLTLPLEGIITPLYYQVRSMGLLNTRWAIILPLIGLYMPFAIVWMRAHFVNMPAEITEAARIDGASTWQLFWRVQVPLAKPALSSLGILLFLWTWNQFLLAIVLVDDPLKRTMAGALGAFQGQWGTNIPLLCAGALLILTPTLIVYLVFQRAFISALLEGSVKA</sequence>
<dbReference type="InterPro" id="IPR035906">
    <property type="entry name" value="MetI-like_sf"/>
</dbReference>
<accession>A0ABP8Z5I0</accession>
<dbReference type="SUPFAM" id="SSF161098">
    <property type="entry name" value="MetI-like"/>
    <property type="match status" value="1"/>
</dbReference>
<feature type="transmembrane region" description="Helical" evidence="7">
    <location>
        <begin position="68"/>
        <end position="93"/>
    </location>
</feature>
<evidence type="ECO:0000313" key="10">
    <source>
        <dbReference type="Proteomes" id="UP001500121"/>
    </source>
</evidence>
<feature type="transmembrane region" description="Helical" evidence="7">
    <location>
        <begin position="139"/>
        <end position="157"/>
    </location>
</feature>
<feature type="transmembrane region" description="Helical" evidence="7">
    <location>
        <begin position="194"/>
        <end position="216"/>
    </location>
</feature>
<evidence type="ECO:0000256" key="1">
    <source>
        <dbReference type="ARBA" id="ARBA00004651"/>
    </source>
</evidence>
<dbReference type="CDD" id="cd06261">
    <property type="entry name" value="TM_PBP2"/>
    <property type="match status" value="1"/>
</dbReference>
<keyword evidence="2 7" id="KW-0813">Transport</keyword>
<feature type="domain" description="ABC transmembrane type-1" evidence="8">
    <location>
        <begin position="70"/>
        <end position="261"/>
    </location>
</feature>
<evidence type="ECO:0000256" key="2">
    <source>
        <dbReference type="ARBA" id="ARBA00022448"/>
    </source>
</evidence>
<comment type="subcellular location">
    <subcellularLocation>
        <location evidence="1 7">Cell membrane</location>
        <topology evidence="1 7">Multi-pass membrane protein</topology>
    </subcellularLocation>
</comment>
<feature type="transmembrane region" description="Helical" evidence="7">
    <location>
        <begin position="105"/>
        <end position="127"/>
    </location>
</feature>